<proteinExistence type="inferred from homology"/>
<dbReference type="PANTHER" id="PTHR11952">
    <property type="entry name" value="UDP- GLUCOSE PYROPHOSPHORYLASE"/>
    <property type="match status" value="1"/>
</dbReference>
<dbReference type="Proteomes" id="UP001567538">
    <property type="component" value="Unassembled WGS sequence"/>
</dbReference>
<dbReference type="NCBIfam" id="TIGR02273">
    <property type="entry name" value="16S_RimM"/>
    <property type="match status" value="1"/>
</dbReference>
<feature type="domain" description="RimM N-terminal" evidence="1">
    <location>
        <begin position="82"/>
        <end position="168"/>
    </location>
</feature>
<dbReference type="Gene3D" id="2.40.30.60">
    <property type="entry name" value="RimM"/>
    <property type="match status" value="1"/>
</dbReference>
<keyword evidence="4" id="KW-1185">Reference proteome</keyword>
<gene>
    <name evidence="3" type="ORF">AAHA92_11584</name>
</gene>
<protein>
    <submittedName>
        <fullName evidence="3">Uncharacterized protein</fullName>
    </submittedName>
</protein>
<dbReference type="InterPro" id="IPR011033">
    <property type="entry name" value="PRC_barrel-like_sf"/>
</dbReference>
<dbReference type="InterPro" id="IPR039741">
    <property type="entry name" value="UDP-sugar_pyrophosphorylase"/>
</dbReference>
<dbReference type="Gene3D" id="2.30.30.240">
    <property type="entry name" value="PRC-barrel domain"/>
    <property type="match status" value="1"/>
</dbReference>
<dbReference type="PANTHER" id="PTHR11952:SF10">
    <property type="entry name" value="16S RRNA PROCESSING PROTEIN RIMM FAMILY"/>
    <property type="match status" value="1"/>
</dbReference>
<comment type="caution">
    <text evidence="3">The sequence shown here is derived from an EMBL/GenBank/DDBJ whole genome shotgun (WGS) entry which is preliminary data.</text>
</comment>
<dbReference type="FunFam" id="2.30.30.240:FF:000002">
    <property type="entry name" value="Ribosome maturation factor rimM"/>
    <property type="match status" value="1"/>
</dbReference>
<dbReference type="AlphaFoldDB" id="A0ABD1HHH5"/>
<dbReference type="InterPro" id="IPR002676">
    <property type="entry name" value="RimM_N"/>
</dbReference>
<dbReference type="InterPro" id="IPR009000">
    <property type="entry name" value="Transl_B-barrel_sf"/>
</dbReference>
<dbReference type="SUPFAM" id="SSF50447">
    <property type="entry name" value="Translation proteins"/>
    <property type="match status" value="1"/>
</dbReference>
<dbReference type="EMBL" id="JBEAFC010000005">
    <property type="protein sequence ID" value="KAL1555901.1"/>
    <property type="molecule type" value="Genomic_DNA"/>
</dbReference>
<evidence type="ECO:0000313" key="4">
    <source>
        <dbReference type="Proteomes" id="UP001567538"/>
    </source>
</evidence>
<feature type="domain" description="Ribosome maturation factor RimM PRC barrel" evidence="2">
    <location>
        <begin position="181"/>
        <end position="265"/>
    </location>
</feature>
<dbReference type="Pfam" id="PF01782">
    <property type="entry name" value="RimM"/>
    <property type="match status" value="1"/>
</dbReference>
<dbReference type="SUPFAM" id="SSF53448">
    <property type="entry name" value="Nucleotide-diphospho-sugar transferases"/>
    <property type="match status" value="1"/>
</dbReference>
<dbReference type="InterPro" id="IPR011961">
    <property type="entry name" value="RimM"/>
</dbReference>
<dbReference type="SUPFAM" id="SSF50346">
    <property type="entry name" value="PRC-barrel domain"/>
    <property type="match status" value="1"/>
</dbReference>
<dbReference type="HAMAP" id="MF_00014">
    <property type="entry name" value="Ribosome_mat_RimM"/>
    <property type="match status" value="1"/>
</dbReference>
<sequence length="661" mass="73928">MQSTSVICCSSNSFPRSSDSFDAHQFTLARTIKINSSPKFLFPRKLPSVSLHIRPLSDSICRSTDALELVQTSSSASEFVETGYIFGVHGFQGEVRVKANTDFPELRFSKPGTRWLKQQASGSETIQEIELVDGRGHPGQSWLVKFNNINSAEEARKLVGSTILVRDDDRPALEEGEFYTHDLIGMKVILKESGEPVGTVVNIFNSGASDLLHVKLSSSRKIPDQTEETGEGDSGPLVWVPFVEEIVPTVDVEKREMLITPPKGLLELNIRSDMRSKKERRELEWKERKKFQRRLIAAKKKLCEMEQQHVFHGFRYGEKDQRSLLANEIVTVNSKLLQQALQNIGIPSTRLDLHQILSTVPRSNRLKVPDNPSSSGTGVLPDPYCTLQRAGCEMISNGKVAIVLILEDIEGTERTSNTNLVNSEGNESVNLLLKALLDDHSRFPEINDRSAVPLLLVGSTGSISSCQEFFSDHDYFAFDPQKVWFLEEEKLPLVSSSVAEDGKHKILMKSPWEFLQRPIGSAGVISLLSSQDSLLDELGELGVESVQVRKINQEHASDHALAGLVDSCKADVGLRVFEDITSEENLDVMLSMSFLRKLVKQVNKLQFEGVESCNSYVEKVEKDWVDVTPTAPNSYEFRSSIYWCLDAATKNKICILYPSDY</sequence>
<organism evidence="3 4">
    <name type="scientific">Salvia divinorum</name>
    <name type="common">Maria pastora</name>
    <name type="synonym">Diviner's sage</name>
    <dbReference type="NCBI Taxonomy" id="28513"/>
    <lineage>
        <taxon>Eukaryota</taxon>
        <taxon>Viridiplantae</taxon>
        <taxon>Streptophyta</taxon>
        <taxon>Embryophyta</taxon>
        <taxon>Tracheophyta</taxon>
        <taxon>Spermatophyta</taxon>
        <taxon>Magnoliopsida</taxon>
        <taxon>eudicotyledons</taxon>
        <taxon>Gunneridae</taxon>
        <taxon>Pentapetalae</taxon>
        <taxon>asterids</taxon>
        <taxon>lamiids</taxon>
        <taxon>Lamiales</taxon>
        <taxon>Lamiaceae</taxon>
        <taxon>Nepetoideae</taxon>
        <taxon>Mentheae</taxon>
        <taxon>Salviinae</taxon>
        <taxon>Salvia</taxon>
        <taxon>Salvia subgen. Calosphace</taxon>
    </lineage>
</organism>
<dbReference type="Pfam" id="PF24986">
    <property type="entry name" value="PRC_RimM"/>
    <property type="match status" value="1"/>
</dbReference>
<dbReference type="InterPro" id="IPR029044">
    <property type="entry name" value="Nucleotide-diphossugar_trans"/>
</dbReference>
<dbReference type="Gene3D" id="3.90.550.10">
    <property type="entry name" value="Spore Coat Polysaccharide Biosynthesis Protein SpsA, Chain A"/>
    <property type="match status" value="1"/>
</dbReference>
<name>A0ABD1HHH5_SALDI</name>
<reference evidence="3 4" key="1">
    <citation type="submission" date="2024-06" db="EMBL/GenBank/DDBJ databases">
        <title>A chromosome level genome sequence of Diviner's sage (Salvia divinorum).</title>
        <authorList>
            <person name="Ford S.A."/>
            <person name="Ro D.-K."/>
            <person name="Ness R.W."/>
            <person name="Phillips M.A."/>
        </authorList>
    </citation>
    <scope>NUCLEOTIDE SEQUENCE [LARGE SCALE GENOMIC DNA]</scope>
    <source>
        <strain evidence="3">SAF-2024a</strain>
        <tissue evidence="3">Leaf</tissue>
    </source>
</reference>
<evidence type="ECO:0000259" key="2">
    <source>
        <dbReference type="Pfam" id="PF24986"/>
    </source>
</evidence>
<evidence type="ECO:0000313" key="3">
    <source>
        <dbReference type="EMBL" id="KAL1555901.1"/>
    </source>
</evidence>
<dbReference type="InterPro" id="IPR036976">
    <property type="entry name" value="RimM_N_sf"/>
</dbReference>
<evidence type="ECO:0000259" key="1">
    <source>
        <dbReference type="Pfam" id="PF01782"/>
    </source>
</evidence>
<dbReference type="InterPro" id="IPR056792">
    <property type="entry name" value="PRC_RimM"/>
</dbReference>
<accession>A0ABD1HHH5</accession>